<reference evidence="1" key="1">
    <citation type="submission" date="2022-03" db="EMBL/GenBank/DDBJ databases">
        <authorList>
            <person name="Sayadi A."/>
        </authorList>
    </citation>
    <scope>NUCLEOTIDE SEQUENCE</scope>
</reference>
<dbReference type="EMBL" id="CAKOFQ010006672">
    <property type="protein sequence ID" value="CAH1957638.1"/>
    <property type="molecule type" value="Genomic_DNA"/>
</dbReference>
<comment type="caution">
    <text evidence="1">The sequence shown here is derived from an EMBL/GenBank/DDBJ whole genome shotgun (WGS) entry which is preliminary data.</text>
</comment>
<organism evidence="1 2">
    <name type="scientific">Acanthoscelides obtectus</name>
    <name type="common">Bean weevil</name>
    <name type="synonym">Bruchus obtectus</name>
    <dbReference type="NCBI Taxonomy" id="200917"/>
    <lineage>
        <taxon>Eukaryota</taxon>
        <taxon>Metazoa</taxon>
        <taxon>Ecdysozoa</taxon>
        <taxon>Arthropoda</taxon>
        <taxon>Hexapoda</taxon>
        <taxon>Insecta</taxon>
        <taxon>Pterygota</taxon>
        <taxon>Neoptera</taxon>
        <taxon>Endopterygota</taxon>
        <taxon>Coleoptera</taxon>
        <taxon>Polyphaga</taxon>
        <taxon>Cucujiformia</taxon>
        <taxon>Chrysomeloidea</taxon>
        <taxon>Chrysomelidae</taxon>
        <taxon>Bruchinae</taxon>
        <taxon>Bruchini</taxon>
        <taxon>Acanthoscelides</taxon>
    </lineage>
</organism>
<name>A0A9P0JPY2_ACAOB</name>
<protein>
    <submittedName>
        <fullName evidence="1">Uncharacterized protein</fullName>
    </submittedName>
</protein>
<dbReference type="AlphaFoldDB" id="A0A9P0JPY2"/>
<dbReference type="Proteomes" id="UP001152888">
    <property type="component" value="Unassembled WGS sequence"/>
</dbReference>
<sequence>MLTNLFSVCKMTKQMSSMNAIMIPHPRNSSYTLAPPRRSNA</sequence>
<accession>A0A9P0JPY2</accession>
<evidence type="ECO:0000313" key="1">
    <source>
        <dbReference type="EMBL" id="CAH1957638.1"/>
    </source>
</evidence>
<proteinExistence type="predicted"/>
<keyword evidence="2" id="KW-1185">Reference proteome</keyword>
<gene>
    <name evidence="1" type="ORF">ACAOBT_LOCUS2212</name>
</gene>
<evidence type="ECO:0000313" key="2">
    <source>
        <dbReference type="Proteomes" id="UP001152888"/>
    </source>
</evidence>